<protein>
    <recommendedName>
        <fullName evidence="4">Secreted protein</fullName>
    </recommendedName>
</protein>
<accession>A0AAE0H7J1</accession>
<gene>
    <name evidence="2" type="ORF">B0H64DRAFT_408919</name>
</gene>
<dbReference type="GeneID" id="87841627"/>
<name>A0AAE0H7J1_9PEZI</name>
<evidence type="ECO:0000313" key="2">
    <source>
        <dbReference type="EMBL" id="KAK3291412.1"/>
    </source>
</evidence>
<comment type="caution">
    <text evidence="2">The sequence shown here is derived from an EMBL/GenBank/DDBJ whole genome shotgun (WGS) entry which is preliminary data.</text>
</comment>
<dbReference type="RefSeq" id="XP_062654926.1">
    <property type="nucleotide sequence ID" value="XM_062804679.1"/>
</dbReference>
<dbReference type="Proteomes" id="UP001278766">
    <property type="component" value="Unassembled WGS sequence"/>
</dbReference>
<feature type="signal peptide" evidence="1">
    <location>
        <begin position="1"/>
        <end position="33"/>
    </location>
</feature>
<evidence type="ECO:0008006" key="4">
    <source>
        <dbReference type="Google" id="ProtNLM"/>
    </source>
</evidence>
<feature type="chain" id="PRO_5041897887" description="Secreted protein" evidence="1">
    <location>
        <begin position="34"/>
        <end position="76"/>
    </location>
</feature>
<evidence type="ECO:0000313" key="3">
    <source>
        <dbReference type="Proteomes" id="UP001278766"/>
    </source>
</evidence>
<reference evidence="2" key="1">
    <citation type="journal article" date="2023" name="Mol. Phylogenet. Evol.">
        <title>Genome-scale phylogeny and comparative genomics of the fungal order Sordariales.</title>
        <authorList>
            <person name="Hensen N."/>
            <person name="Bonometti L."/>
            <person name="Westerberg I."/>
            <person name="Brannstrom I.O."/>
            <person name="Guillou S."/>
            <person name="Cros-Aarteil S."/>
            <person name="Calhoun S."/>
            <person name="Haridas S."/>
            <person name="Kuo A."/>
            <person name="Mondo S."/>
            <person name="Pangilinan J."/>
            <person name="Riley R."/>
            <person name="LaButti K."/>
            <person name="Andreopoulos B."/>
            <person name="Lipzen A."/>
            <person name="Chen C."/>
            <person name="Yan M."/>
            <person name="Daum C."/>
            <person name="Ng V."/>
            <person name="Clum A."/>
            <person name="Steindorff A."/>
            <person name="Ohm R.A."/>
            <person name="Martin F."/>
            <person name="Silar P."/>
            <person name="Natvig D.O."/>
            <person name="Lalanne C."/>
            <person name="Gautier V."/>
            <person name="Ament-Velasquez S.L."/>
            <person name="Kruys A."/>
            <person name="Hutchinson M.I."/>
            <person name="Powell A.J."/>
            <person name="Barry K."/>
            <person name="Miller A.N."/>
            <person name="Grigoriev I.V."/>
            <person name="Debuchy R."/>
            <person name="Gladieux P."/>
            <person name="Hiltunen Thoren M."/>
            <person name="Johannesson H."/>
        </authorList>
    </citation>
    <scope>NUCLEOTIDE SEQUENCE</scope>
    <source>
        <strain evidence="2">CBS 168.71</strain>
    </source>
</reference>
<evidence type="ECO:0000256" key="1">
    <source>
        <dbReference type="SAM" id="SignalP"/>
    </source>
</evidence>
<reference evidence="2" key="2">
    <citation type="submission" date="2023-06" db="EMBL/GenBank/DDBJ databases">
        <authorList>
            <consortium name="Lawrence Berkeley National Laboratory"/>
            <person name="Haridas S."/>
            <person name="Hensen N."/>
            <person name="Bonometti L."/>
            <person name="Westerberg I."/>
            <person name="Brannstrom I.O."/>
            <person name="Guillou S."/>
            <person name="Cros-Aarteil S."/>
            <person name="Calhoun S."/>
            <person name="Kuo A."/>
            <person name="Mondo S."/>
            <person name="Pangilinan J."/>
            <person name="Riley R."/>
            <person name="Labutti K."/>
            <person name="Andreopoulos B."/>
            <person name="Lipzen A."/>
            <person name="Chen C."/>
            <person name="Yanf M."/>
            <person name="Daum C."/>
            <person name="Ng V."/>
            <person name="Clum A."/>
            <person name="Steindorff A."/>
            <person name="Ohm R."/>
            <person name="Martin F."/>
            <person name="Silar P."/>
            <person name="Natvig D."/>
            <person name="Lalanne C."/>
            <person name="Gautier V."/>
            <person name="Ament-Velasquez S.L."/>
            <person name="Kruys A."/>
            <person name="Hutchinson M.I."/>
            <person name="Powell A.J."/>
            <person name="Barry K."/>
            <person name="Miller A.N."/>
            <person name="Grigoriev I.V."/>
            <person name="Debuchy R."/>
            <person name="Gladieux P."/>
            <person name="Thoren M.H."/>
            <person name="Johannesson H."/>
        </authorList>
    </citation>
    <scope>NUCLEOTIDE SEQUENCE</scope>
    <source>
        <strain evidence="2">CBS 168.71</strain>
    </source>
</reference>
<dbReference type="AlphaFoldDB" id="A0AAE0H7J1"/>
<keyword evidence="1" id="KW-0732">Signal</keyword>
<proteinExistence type="predicted"/>
<organism evidence="2 3">
    <name type="scientific">Chaetomium fimeti</name>
    <dbReference type="NCBI Taxonomy" id="1854472"/>
    <lineage>
        <taxon>Eukaryota</taxon>
        <taxon>Fungi</taxon>
        <taxon>Dikarya</taxon>
        <taxon>Ascomycota</taxon>
        <taxon>Pezizomycotina</taxon>
        <taxon>Sordariomycetes</taxon>
        <taxon>Sordariomycetidae</taxon>
        <taxon>Sordariales</taxon>
        <taxon>Chaetomiaceae</taxon>
        <taxon>Chaetomium</taxon>
    </lineage>
</organism>
<dbReference type="EMBL" id="JAUEPN010000009">
    <property type="protein sequence ID" value="KAK3291412.1"/>
    <property type="molecule type" value="Genomic_DNA"/>
</dbReference>
<keyword evidence="3" id="KW-1185">Reference proteome</keyword>
<sequence>MRSQSHPWEWLTPQQWLVLRMCLILSLALGNHAIDGSTQCGISKLQSRNDPETAKHGSLANLLFPTSYSLSSAAAC</sequence>